<evidence type="ECO:0000313" key="2">
    <source>
        <dbReference type="EMBL" id="KAG0651052.1"/>
    </source>
</evidence>
<dbReference type="EMBL" id="VNKQ01000005">
    <property type="protein sequence ID" value="KAG0651052.1"/>
    <property type="molecule type" value="Genomic_DNA"/>
</dbReference>
<dbReference type="InterPro" id="IPR038071">
    <property type="entry name" value="UROD/MetE-like_sf"/>
</dbReference>
<dbReference type="OrthoDB" id="7772923at2759"/>
<dbReference type="GO" id="GO:0008270">
    <property type="term" value="F:zinc ion binding"/>
    <property type="evidence" value="ECO:0007669"/>
    <property type="project" value="InterPro"/>
</dbReference>
<gene>
    <name evidence="2" type="ORF">D0Z07_2807</name>
</gene>
<dbReference type="CDD" id="cd03311">
    <property type="entry name" value="CIMS_C_terminal_like"/>
    <property type="match status" value="1"/>
</dbReference>
<dbReference type="SUPFAM" id="SSF51726">
    <property type="entry name" value="UROD/MetE-like"/>
    <property type="match status" value="1"/>
</dbReference>
<dbReference type="GO" id="GO:0009086">
    <property type="term" value="P:methionine biosynthetic process"/>
    <property type="evidence" value="ECO:0007669"/>
    <property type="project" value="InterPro"/>
</dbReference>
<keyword evidence="3" id="KW-1185">Reference proteome</keyword>
<dbReference type="PANTHER" id="PTHR43844:SF2">
    <property type="entry name" value="SYNTHASE, VITAMIN-B12 INDEPENDENT, PUTATIVE (AFU_ORTHOLOGUE AFUA_3G12060)-RELATED"/>
    <property type="match status" value="1"/>
</dbReference>
<dbReference type="Pfam" id="PF01717">
    <property type="entry name" value="Meth_synt_2"/>
    <property type="match status" value="1"/>
</dbReference>
<proteinExistence type="predicted"/>
<protein>
    <recommendedName>
        <fullName evidence="1">Cobalamin-independent methionine synthase MetE C-terminal/archaeal domain-containing protein</fullName>
    </recommendedName>
</protein>
<reference evidence="2" key="1">
    <citation type="submission" date="2019-07" db="EMBL/GenBank/DDBJ databases">
        <title>Hyphodiscus hymeniophilus genome sequencing and assembly.</title>
        <authorList>
            <person name="Kramer G."/>
            <person name="Nodwell J."/>
        </authorList>
    </citation>
    <scope>NUCLEOTIDE SEQUENCE</scope>
    <source>
        <strain evidence="2">ATCC 34498</strain>
    </source>
</reference>
<dbReference type="AlphaFoldDB" id="A0A9P6VP35"/>
<evidence type="ECO:0000259" key="1">
    <source>
        <dbReference type="Pfam" id="PF01717"/>
    </source>
</evidence>
<name>A0A9P6VP35_9HELO</name>
<dbReference type="Gene3D" id="3.20.20.210">
    <property type="match status" value="1"/>
</dbReference>
<evidence type="ECO:0000313" key="3">
    <source>
        <dbReference type="Proteomes" id="UP000785200"/>
    </source>
</evidence>
<comment type="caution">
    <text evidence="2">The sequence shown here is derived from an EMBL/GenBank/DDBJ whole genome shotgun (WGS) entry which is preliminary data.</text>
</comment>
<feature type="domain" description="Cobalamin-independent methionine synthase MetE C-terminal/archaeal" evidence="1">
    <location>
        <begin position="178"/>
        <end position="369"/>
    </location>
</feature>
<sequence>MAPPFHAEQIGSLLRPQDLLAARIKSDSTTSYAQNLPEDVKSLTKEVIGVVVQKQLDLSIRPITSGEFERHIFYGGFFEKVDGFEVLAELPLPEGFRNKLPTSATLIRQGIKTRPGVVATGKIKQVKSPYLEEWETLKALLNPDQWKDGKLTMPSPTWQHMQLAKGTAYSSSAYSSDEEYFTDLASAYQTEFDILYSAGLRSIQIDDPNLTYFMTDGFLKGCAEDDIDPDELLDLYIWAHNACLSGRPKNLHVGIHLCRGNMASSTHVVSGSYERIAKKIFQGLSYDTFYLEYDSDRAGDFQPLRHLPVGKNVVLGVVSTKDPELENLESLIGKVNAAADVIATGQSRSRGEVIQQSLGVSPQCGFASMSQGGGVGVTEERMWEKLVLVRDLARRIWKNAV</sequence>
<dbReference type="PANTHER" id="PTHR43844">
    <property type="entry name" value="METHIONINE SYNTHASE"/>
    <property type="match status" value="1"/>
</dbReference>
<dbReference type="Proteomes" id="UP000785200">
    <property type="component" value="Unassembled WGS sequence"/>
</dbReference>
<organism evidence="2 3">
    <name type="scientific">Hyphodiscus hymeniophilus</name>
    <dbReference type="NCBI Taxonomy" id="353542"/>
    <lineage>
        <taxon>Eukaryota</taxon>
        <taxon>Fungi</taxon>
        <taxon>Dikarya</taxon>
        <taxon>Ascomycota</taxon>
        <taxon>Pezizomycotina</taxon>
        <taxon>Leotiomycetes</taxon>
        <taxon>Helotiales</taxon>
        <taxon>Hyphodiscaceae</taxon>
        <taxon>Hyphodiscus</taxon>
    </lineage>
</organism>
<dbReference type="InterPro" id="IPR002629">
    <property type="entry name" value="Met_Synth_C/arc"/>
</dbReference>
<dbReference type="GO" id="GO:0003871">
    <property type="term" value="F:5-methyltetrahydropteroyltriglutamate-homocysteine S-methyltransferase activity"/>
    <property type="evidence" value="ECO:0007669"/>
    <property type="project" value="InterPro"/>
</dbReference>
<accession>A0A9P6VP35</accession>